<evidence type="ECO:0000313" key="4">
    <source>
        <dbReference type="Proteomes" id="UP000215914"/>
    </source>
</evidence>
<reference evidence="2 4" key="1">
    <citation type="journal article" date="2017" name="Nature">
        <title>The sunflower genome provides insights into oil metabolism, flowering and Asterid evolution.</title>
        <authorList>
            <person name="Badouin H."/>
            <person name="Gouzy J."/>
            <person name="Grassa C.J."/>
            <person name="Murat F."/>
            <person name="Staton S.E."/>
            <person name="Cottret L."/>
            <person name="Lelandais-Briere C."/>
            <person name="Owens G.L."/>
            <person name="Carrere S."/>
            <person name="Mayjonade B."/>
            <person name="Legrand L."/>
            <person name="Gill N."/>
            <person name="Kane N.C."/>
            <person name="Bowers J.E."/>
            <person name="Hubner S."/>
            <person name="Bellec A."/>
            <person name="Berard A."/>
            <person name="Berges H."/>
            <person name="Blanchet N."/>
            <person name="Boniface M.C."/>
            <person name="Brunel D."/>
            <person name="Catrice O."/>
            <person name="Chaidir N."/>
            <person name="Claudel C."/>
            <person name="Donnadieu C."/>
            <person name="Faraut T."/>
            <person name="Fievet G."/>
            <person name="Helmstetter N."/>
            <person name="King M."/>
            <person name="Knapp S.J."/>
            <person name="Lai Z."/>
            <person name="Le Paslier M.C."/>
            <person name="Lippi Y."/>
            <person name="Lorenzon L."/>
            <person name="Mandel J.R."/>
            <person name="Marage G."/>
            <person name="Marchand G."/>
            <person name="Marquand E."/>
            <person name="Bret-Mestries E."/>
            <person name="Morien E."/>
            <person name="Nambeesan S."/>
            <person name="Nguyen T."/>
            <person name="Pegot-Espagnet P."/>
            <person name="Pouilly N."/>
            <person name="Raftis F."/>
            <person name="Sallet E."/>
            <person name="Schiex T."/>
            <person name="Thomas J."/>
            <person name="Vandecasteele C."/>
            <person name="Vares D."/>
            <person name="Vear F."/>
            <person name="Vautrin S."/>
            <person name="Crespi M."/>
            <person name="Mangin B."/>
            <person name="Burke J.M."/>
            <person name="Salse J."/>
            <person name="Munos S."/>
            <person name="Vincourt P."/>
            <person name="Rieseberg L.H."/>
            <person name="Langlade N.B."/>
        </authorList>
    </citation>
    <scope>NUCLEOTIDE SEQUENCE [LARGE SCALE GENOMIC DNA]</scope>
    <source>
        <strain evidence="4">cv. SF193</strain>
        <tissue evidence="2">Leaves</tissue>
    </source>
</reference>
<reference evidence="2" key="3">
    <citation type="submission" date="2020-06" db="EMBL/GenBank/DDBJ databases">
        <title>Helianthus annuus Genome sequencing and assembly Release 2.</title>
        <authorList>
            <person name="Gouzy J."/>
            <person name="Langlade N."/>
            <person name="Munos S."/>
        </authorList>
    </citation>
    <scope>NUCLEOTIDE SEQUENCE</scope>
    <source>
        <tissue evidence="2">Leaves</tissue>
    </source>
</reference>
<dbReference type="Proteomes" id="UP000215914">
    <property type="component" value="Chromosome 1"/>
</dbReference>
<name>A0A251VM06_HELAN</name>
<reference evidence="3" key="2">
    <citation type="submission" date="2017-02" db="EMBL/GenBank/DDBJ databases">
        <title>Sunflower complete genome.</title>
        <authorList>
            <person name="Langlade N."/>
            <person name="Munos S."/>
        </authorList>
    </citation>
    <scope>NUCLEOTIDE SEQUENCE [LARGE SCALE GENOMIC DNA]</scope>
    <source>
        <tissue evidence="3">Leaves</tissue>
    </source>
</reference>
<keyword evidence="4" id="KW-1185">Reference proteome</keyword>
<dbReference type="AlphaFoldDB" id="A0A251VM06"/>
<dbReference type="GO" id="GO:0003676">
    <property type="term" value="F:nucleic acid binding"/>
    <property type="evidence" value="ECO:0007669"/>
    <property type="project" value="InterPro"/>
</dbReference>
<dbReference type="EC" id="2.7.7.49" evidence="2"/>
<keyword evidence="2" id="KW-0808">Transferase</keyword>
<dbReference type="PANTHER" id="PTHR47481">
    <property type="match status" value="1"/>
</dbReference>
<dbReference type="OMA" id="HETHFLY"/>
<keyword evidence="2" id="KW-0695">RNA-directed DNA polymerase</keyword>
<accession>A0A251VM06</accession>
<dbReference type="SUPFAM" id="SSF57756">
    <property type="entry name" value="Retrovirus zinc finger-like domains"/>
    <property type="match status" value="1"/>
</dbReference>
<sequence>MTSPSTSDQTTTPLHTLLHLITIKLSSTNYLLWKNQVHPVLSYLNLVSHIDGTSQAPPESITNDGKTEPNPKFQTWKEADQRVLLLLHSTLTEEAMAEAIGHTSAHQVWRALEHAYSHHSTERMHTLRDSLRQLQKGNSSVSDYGRKFKLLCDQLAAIGHSVSDEDKRHWFLCGLGSSFETFSTAQRMVHPAPPFCDILDQATNHEIFLQTINTQTTPQAAFSAHTNRPSNRTQTHSSRDSSRGRFRGSSSNRGRFQQNRRPPHCQLCRKDGHYANACPNLATYAQRATPLDAHLAQAFNAQCNVNPDWTADSGATTHMLRSTDGLDEAHNNTGPKNSGGPC</sequence>
<dbReference type="GO" id="GO:0008270">
    <property type="term" value="F:zinc ion binding"/>
    <property type="evidence" value="ECO:0007669"/>
    <property type="project" value="InterPro"/>
</dbReference>
<dbReference type="EMBL" id="CM007890">
    <property type="protein sequence ID" value="OTG36474.1"/>
    <property type="molecule type" value="Genomic_DNA"/>
</dbReference>
<evidence type="ECO:0000256" key="1">
    <source>
        <dbReference type="SAM" id="MobiDB-lite"/>
    </source>
</evidence>
<dbReference type="InterPro" id="IPR036875">
    <property type="entry name" value="Znf_CCHC_sf"/>
</dbReference>
<keyword evidence="2" id="KW-0548">Nucleotidyltransferase</keyword>
<feature type="region of interest" description="Disordered" evidence="1">
    <location>
        <begin position="219"/>
        <end position="264"/>
    </location>
</feature>
<dbReference type="PANTHER" id="PTHR47481:SF3">
    <property type="entry name" value="GAG-POLYPEPTIDE OF LTR COPIA-TYPE-RELATED"/>
    <property type="match status" value="1"/>
</dbReference>
<organism evidence="3 4">
    <name type="scientific">Helianthus annuus</name>
    <name type="common">Common sunflower</name>
    <dbReference type="NCBI Taxonomy" id="4232"/>
    <lineage>
        <taxon>Eukaryota</taxon>
        <taxon>Viridiplantae</taxon>
        <taxon>Streptophyta</taxon>
        <taxon>Embryophyta</taxon>
        <taxon>Tracheophyta</taxon>
        <taxon>Spermatophyta</taxon>
        <taxon>Magnoliopsida</taxon>
        <taxon>eudicotyledons</taxon>
        <taxon>Gunneridae</taxon>
        <taxon>Pentapetalae</taxon>
        <taxon>asterids</taxon>
        <taxon>campanulids</taxon>
        <taxon>Asterales</taxon>
        <taxon>Asteraceae</taxon>
        <taxon>Asteroideae</taxon>
        <taxon>Heliantheae alliance</taxon>
        <taxon>Heliantheae</taxon>
        <taxon>Helianthus</taxon>
    </lineage>
</organism>
<dbReference type="Gramene" id="mRNA:HanXRQr2_Chr01g0010421">
    <property type="protein sequence ID" value="mRNA:HanXRQr2_Chr01g0010421"/>
    <property type="gene ID" value="HanXRQr2_Chr01g0010421"/>
</dbReference>
<evidence type="ECO:0000313" key="3">
    <source>
        <dbReference type="EMBL" id="OTG36474.1"/>
    </source>
</evidence>
<protein>
    <submittedName>
        <fullName evidence="3">Putative zinc finger, CCHC-type, Gag-polypeptide of LTR copia-type</fullName>
    </submittedName>
    <submittedName>
        <fullName evidence="2">RNA-directed DNA polymerase</fullName>
        <ecNumber evidence="2">2.7.7.49</ecNumber>
    </submittedName>
</protein>
<gene>
    <name evidence="3" type="ORF">HannXRQ_Chr01g0008001</name>
    <name evidence="2" type="ORF">HanXRQr2_Chr01g0010421</name>
</gene>
<evidence type="ECO:0000313" key="2">
    <source>
        <dbReference type="EMBL" id="KAF5821146.1"/>
    </source>
</evidence>
<dbReference type="Pfam" id="PF14223">
    <property type="entry name" value="Retrotran_gag_2"/>
    <property type="match status" value="1"/>
</dbReference>
<proteinExistence type="predicted"/>
<dbReference type="EMBL" id="MNCJ02000316">
    <property type="protein sequence ID" value="KAF5821146.1"/>
    <property type="molecule type" value="Genomic_DNA"/>
</dbReference>
<feature type="compositionally biased region" description="Polar residues" evidence="1">
    <location>
        <begin position="219"/>
        <end position="236"/>
    </location>
</feature>
<dbReference type="GO" id="GO:0003964">
    <property type="term" value="F:RNA-directed DNA polymerase activity"/>
    <property type="evidence" value="ECO:0007669"/>
    <property type="project" value="UniProtKB-KW"/>
</dbReference>
<dbReference type="InParanoid" id="A0A251VM06"/>